<evidence type="ECO:0000256" key="21">
    <source>
        <dbReference type="SAM" id="Phobius"/>
    </source>
</evidence>
<evidence type="ECO:0000256" key="17">
    <source>
        <dbReference type="ARBA" id="ARBA00023136"/>
    </source>
</evidence>
<protein>
    <recommendedName>
        <fullName evidence="7">Envelope glycoprotein E</fullName>
    </recommendedName>
</protein>
<evidence type="ECO:0000256" key="11">
    <source>
        <dbReference type="ARBA" id="ARBA00022844"/>
    </source>
</evidence>
<evidence type="ECO:0000256" key="5">
    <source>
        <dbReference type="ARBA" id="ARBA00004563"/>
    </source>
</evidence>
<keyword evidence="10" id="KW-1040">Host Golgi apparatus</keyword>
<feature type="region of interest" description="Disordered" evidence="20">
    <location>
        <begin position="504"/>
        <end position="580"/>
    </location>
</feature>
<organism evidence="23 24">
    <name type="scientific">Suid herpesvirus 1</name>
    <name type="common">SuHV-1</name>
    <name type="synonym">Pseudorabies virus</name>
    <dbReference type="NCBI Taxonomy" id="10345"/>
    <lineage>
        <taxon>Viruses</taxon>
        <taxon>Duplodnaviria</taxon>
        <taxon>Heunggongvirae</taxon>
        <taxon>Peploviricota</taxon>
        <taxon>Herviviricetes</taxon>
        <taxon>Herpesvirales</taxon>
        <taxon>Orthoherpesviridae</taxon>
        <taxon>Alphaherpesvirinae</taxon>
        <taxon>Varicellovirus</taxon>
        <taxon>Varicellovirus suidalpha1</taxon>
    </lineage>
</organism>
<evidence type="ECO:0000256" key="12">
    <source>
        <dbReference type="ARBA" id="ARBA00022870"/>
    </source>
</evidence>
<dbReference type="Proteomes" id="UP000119561">
    <property type="component" value="Segment"/>
</dbReference>
<keyword evidence="14 21" id="KW-1133">Transmembrane helix</keyword>
<feature type="compositionally biased region" description="Acidic residues" evidence="20">
    <location>
        <begin position="524"/>
        <end position="536"/>
    </location>
</feature>
<evidence type="ECO:0000256" key="18">
    <source>
        <dbReference type="ARBA" id="ARBA00023180"/>
    </source>
</evidence>
<keyword evidence="18" id="KW-0325">Glycoprotein</keyword>
<dbReference type="Pfam" id="PF02480">
    <property type="entry name" value="Herpes_gE"/>
    <property type="match status" value="1"/>
</dbReference>
<keyword evidence="9 21" id="KW-0812">Transmembrane</keyword>
<dbReference type="SMR" id="A0A0B4ZXP4"/>
<evidence type="ECO:0000256" key="3">
    <source>
        <dbReference type="ARBA" id="ARBA00004315"/>
    </source>
</evidence>
<dbReference type="InterPro" id="IPR003404">
    <property type="entry name" value="Herpes_glycopE_Fc"/>
</dbReference>
<evidence type="ECO:0000313" key="23">
    <source>
        <dbReference type="EMBL" id="AJD79548.1"/>
    </source>
</evidence>
<feature type="transmembrane region" description="Helical" evidence="21">
    <location>
        <begin position="431"/>
        <end position="456"/>
    </location>
</feature>
<dbReference type="GO" id="GO:0019031">
    <property type="term" value="C:viral envelope"/>
    <property type="evidence" value="ECO:0007669"/>
    <property type="project" value="UniProtKB-KW"/>
</dbReference>
<evidence type="ECO:0000256" key="4">
    <source>
        <dbReference type="ARBA" id="ARBA00004402"/>
    </source>
</evidence>
<keyword evidence="12" id="KW-1043">Host membrane</keyword>
<keyword evidence="8" id="KW-1032">Host cell membrane</keyword>
<keyword evidence="16" id="KW-1031">Host cell junction</keyword>
<keyword evidence="17 21" id="KW-0472">Membrane</keyword>
<comment type="function">
    <text evidence="19">In epithelial cells, the heterodimer gE/gI is required for the cell-to-cell spread of the virus, by sorting nascent virions to cell junctions. Once the virus reaches the cell junctions, virus particles can spread to adjacent cells extremely rapidly through interactions with cellular receptors that accumulate at these junctions. Implicated in basolateral spread in polarized cells. In neuronal cells, gE/gI is essential for the anterograde spread of the infection throughout the host nervous system. Together with US9, the heterodimer gE/gI is involved in the sorting and transport of viral structural components toward axon tips.</text>
</comment>
<sequence length="580" mass="63040">MRPFLLRAAQLLALLALALSTEAPSLSAETTPGPVTEVPSPSAEVWDDLSTEADDDDLNGDLDGDDRRAGFGSALASLREAPPAHLVNVSEGANFTLDARGDGAVLAGIWTFLPVRGCDAVSVTTVCFETACHPDLVLGRACVPEAPEMGIGDYLPPEVPRLRREPPIVTPERWSPHLSVLRATPNDTGLYTLHDASGPRAVFFVAVGDRPPAPADPVGPARHEPRFHALGFHSQLFSPGDTFDLMPRVVSDMGDSRENFTATLDWYYARAPPRCLLYYVYEPCIYHPRAPECLRPVDPACSFTSPARRARLVARRAYASCSPLLGDRWLTACPFDAFGEEVHTNATADESGLYVLVMTHNGHVATWDYTLVATAAEYVTVIKELTAPARAPGTPWGPGGGDDAIYVDGVTTPAPPARPWNPYGRTTPGRLFVLALGSFVMTCVVGGAIWLCVLCSRRRAASRPFRVPTRARTHMLSPVYTSLPTHEDYYDGDDDDDEEAGVIRRRPASPSGDSGYEGPYASLDPEDEFSSDEDDGLYVRPEEAPRSGFDVWFRDPEKPEVTNGPNYGVTANRLLHVPPR</sequence>
<dbReference type="GO" id="GO:0055036">
    <property type="term" value="C:virion membrane"/>
    <property type="evidence" value="ECO:0007669"/>
    <property type="project" value="UniProtKB-SubCell"/>
</dbReference>
<evidence type="ECO:0000256" key="19">
    <source>
        <dbReference type="ARBA" id="ARBA00025134"/>
    </source>
</evidence>
<keyword evidence="13" id="KW-0261">Viral envelope protein</keyword>
<evidence type="ECO:0000256" key="10">
    <source>
        <dbReference type="ARBA" id="ARBA00022812"/>
    </source>
</evidence>
<evidence type="ECO:0000259" key="22">
    <source>
        <dbReference type="Pfam" id="PF02480"/>
    </source>
</evidence>
<evidence type="ECO:0000256" key="1">
    <source>
        <dbReference type="ARBA" id="ARBA00004152"/>
    </source>
</evidence>
<evidence type="ECO:0000256" key="14">
    <source>
        <dbReference type="ARBA" id="ARBA00022989"/>
    </source>
</evidence>
<dbReference type="GO" id="GO:0044175">
    <property type="term" value="C:host cell endosome membrane"/>
    <property type="evidence" value="ECO:0007669"/>
    <property type="project" value="UniProtKB-SubCell"/>
</dbReference>
<proteinExistence type="inferred from homology"/>
<dbReference type="GO" id="GO:0044156">
    <property type="term" value="C:host cell junction"/>
    <property type="evidence" value="ECO:0007669"/>
    <property type="project" value="UniProtKB-SubCell"/>
</dbReference>
<dbReference type="InterPro" id="IPR036179">
    <property type="entry name" value="Ig-like_dom_sf"/>
</dbReference>
<comment type="similarity">
    <text evidence="6">Belongs to the alphaherpesvirinae glycoprotein E family.</text>
</comment>
<keyword evidence="15" id="KW-1039">Host endosome</keyword>
<evidence type="ECO:0000256" key="2">
    <source>
        <dbReference type="ARBA" id="ARBA00004235"/>
    </source>
</evidence>
<dbReference type="EMBL" id="KM061380">
    <property type="protein sequence ID" value="AJD79548.1"/>
    <property type="molecule type" value="Genomic_DNA"/>
</dbReference>
<feature type="domain" description="Envelope glycoprotein E Fc-binding" evidence="22">
    <location>
        <begin position="227"/>
        <end position="388"/>
    </location>
</feature>
<name>A0A0B4ZXP4_SUHV</name>
<evidence type="ECO:0000256" key="8">
    <source>
        <dbReference type="ARBA" id="ARBA00022511"/>
    </source>
</evidence>
<dbReference type="Gene3D" id="2.60.40.10">
    <property type="entry name" value="Immunoglobulins"/>
    <property type="match status" value="1"/>
</dbReference>
<evidence type="ECO:0000313" key="24">
    <source>
        <dbReference type="Proteomes" id="UP000119561"/>
    </source>
</evidence>
<evidence type="ECO:0000256" key="16">
    <source>
        <dbReference type="ARBA" id="ARBA00023081"/>
    </source>
</evidence>
<evidence type="ECO:0000256" key="7">
    <source>
        <dbReference type="ARBA" id="ARBA00013988"/>
    </source>
</evidence>
<dbReference type="SUPFAM" id="SSF48726">
    <property type="entry name" value="Immunoglobulin"/>
    <property type="match status" value="1"/>
</dbReference>
<reference evidence="23 24" key="1">
    <citation type="submission" date="2014-06" db="EMBL/GenBank/DDBJ databases">
        <title>Comparetive analysis of the highly pathogenic variant of pseudorabies virus strain ZJ01.</title>
        <authorList>
            <person name="Gu Z."/>
            <person name="Dong J."/>
            <person name="Sun H."/>
            <person name="Yang W."/>
            <person name="Hou C."/>
            <person name="Bai J."/>
            <person name="Jiang P."/>
        </authorList>
    </citation>
    <scope>NUCLEOTIDE SEQUENCE [LARGE SCALE GENOMIC DNA]</scope>
    <source>
        <strain evidence="23">ZJ01</strain>
    </source>
</reference>
<keyword evidence="11" id="KW-0946">Virion</keyword>
<evidence type="ECO:0000256" key="6">
    <source>
        <dbReference type="ARBA" id="ARBA00008101"/>
    </source>
</evidence>
<evidence type="ECO:0000256" key="20">
    <source>
        <dbReference type="SAM" id="MobiDB-lite"/>
    </source>
</evidence>
<accession>A0A0B4ZXP4</accession>
<dbReference type="GO" id="GO:0044178">
    <property type="term" value="C:host cell Golgi membrane"/>
    <property type="evidence" value="ECO:0007669"/>
    <property type="project" value="UniProtKB-SubCell"/>
</dbReference>
<evidence type="ECO:0000256" key="9">
    <source>
        <dbReference type="ARBA" id="ARBA00022692"/>
    </source>
</evidence>
<dbReference type="InterPro" id="IPR013783">
    <property type="entry name" value="Ig-like_fold"/>
</dbReference>
<evidence type="ECO:0000256" key="13">
    <source>
        <dbReference type="ARBA" id="ARBA00022879"/>
    </source>
</evidence>
<evidence type="ECO:0000256" key="15">
    <source>
        <dbReference type="ARBA" id="ARBA00023046"/>
    </source>
</evidence>
<keyword evidence="23" id="KW-0675">Receptor</keyword>
<comment type="subcellular location">
    <subcellularLocation>
        <location evidence="1">Host Golgi apparatus membrane</location>
        <topology evidence="1">Single-pass membrane protein</topology>
    </subcellularLocation>
    <subcellularLocation>
        <location evidence="3">Host cell junction</location>
    </subcellularLocation>
    <subcellularLocation>
        <location evidence="4">Host cell membrane</location>
        <topology evidence="4">Single-pass type I membrane protein</topology>
    </subcellularLocation>
    <subcellularLocation>
        <location evidence="2">Host endosome membrane</location>
        <topology evidence="2">Single-pass membrane protein</topology>
    </subcellularLocation>
    <subcellularLocation>
        <location evidence="5">Virion membrane</location>
        <topology evidence="5">Single-pass type I membrane protein</topology>
    </subcellularLocation>
</comment>